<dbReference type="EMBL" id="LT629705">
    <property type="protein sequence ID" value="SDO68895.1"/>
    <property type="molecule type" value="Genomic_DNA"/>
</dbReference>
<dbReference type="Proteomes" id="UP000198827">
    <property type="component" value="Chromosome I"/>
</dbReference>
<proteinExistence type="predicted"/>
<reference evidence="1 2" key="1">
    <citation type="submission" date="2016-10" db="EMBL/GenBank/DDBJ databases">
        <authorList>
            <person name="de Groot N.N."/>
        </authorList>
    </citation>
    <scope>NUCLEOTIDE SEQUENCE [LARGE SCALE GENOMIC DNA]</scope>
    <source>
        <strain evidence="1 2">CECT 7543</strain>
    </source>
</reference>
<protein>
    <submittedName>
        <fullName evidence="1">Uncharacterized protein</fullName>
    </submittedName>
</protein>
<accession>A0A1H0LLD4</accession>
<dbReference type="OrthoDB" id="6873127at2"/>
<gene>
    <name evidence="1" type="ORF">SAMN04489798_3588</name>
</gene>
<evidence type="ECO:0000313" key="2">
    <source>
        <dbReference type="Proteomes" id="UP000198827"/>
    </source>
</evidence>
<sequence length="140" mass="16129">MYSKEFEELNYWLGPDEESNWNEYIAEQVAKGVFEKFSTVDWKELNSSILSKAKYWQERSAAAFGEQRSASAIEILKKLLDSQYKEVLIATASELDWTEIPIEQTYADKIKRIISSLSEEVPESCPELTNLLLKAQNPQV</sequence>
<evidence type="ECO:0000313" key="1">
    <source>
        <dbReference type="EMBL" id="SDO68895.1"/>
    </source>
</evidence>
<dbReference type="AlphaFoldDB" id="A0A1H0LLD4"/>
<name>A0A1H0LLD4_9PSED</name>
<organism evidence="1 2">
    <name type="scientific">Pseudomonas arsenicoxydans</name>
    <dbReference type="NCBI Taxonomy" id="702115"/>
    <lineage>
        <taxon>Bacteria</taxon>
        <taxon>Pseudomonadati</taxon>
        <taxon>Pseudomonadota</taxon>
        <taxon>Gammaproteobacteria</taxon>
        <taxon>Pseudomonadales</taxon>
        <taxon>Pseudomonadaceae</taxon>
        <taxon>Pseudomonas</taxon>
    </lineage>
</organism>
<dbReference type="RefSeq" id="WP_090182753.1">
    <property type="nucleotide sequence ID" value="NZ_LT629705.1"/>
</dbReference>